<dbReference type="AlphaFoldDB" id="A0A0V1PQ87"/>
<dbReference type="PANTHER" id="PTHR23502">
    <property type="entry name" value="MAJOR FACILITATOR SUPERFAMILY"/>
    <property type="match status" value="1"/>
</dbReference>
<dbReference type="GeneID" id="26842912"/>
<organism evidence="7 8">
    <name type="scientific">Debaryomyces fabryi</name>
    <dbReference type="NCBI Taxonomy" id="58627"/>
    <lineage>
        <taxon>Eukaryota</taxon>
        <taxon>Fungi</taxon>
        <taxon>Dikarya</taxon>
        <taxon>Ascomycota</taxon>
        <taxon>Saccharomycotina</taxon>
        <taxon>Pichiomycetes</taxon>
        <taxon>Debaryomycetaceae</taxon>
        <taxon>Debaryomyces</taxon>
    </lineage>
</organism>
<evidence type="ECO:0000256" key="3">
    <source>
        <dbReference type="ARBA" id="ARBA00022989"/>
    </source>
</evidence>
<keyword evidence="8" id="KW-1185">Reference proteome</keyword>
<dbReference type="SUPFAM" id="SSF103473">
    <property type="entry name" value="MFS general substrate transporter"/>
    <property type="match status" value="1"/>
</dbReference>
<feature type="transmembrane region" description="Helical" evidence="5">
    <location>
        <begin position="185"/>
        <end position="204"/>
    </location>
</feature>
<feature type="transmembrane region" description="Helical" evidence="5">
    <location>
        <begin position="369"/>
        <end position="386"/>
    </location>
</feature>
<dbReference type="InterPro" id="IPR020846">
    <property type="entry name" value="MFS_dom"/>
</dbReference>
<comment type="caution">
    <text evidence="7">The sequence shown here is derived from an EMBL/GenBank/DDBJ whole genome shotgun (WGS) entry which is preliminary data.</text>
</comment>
<dbReference type="OrthoDB" id="3357846at2759"/>
<gene>
    <name evidence="7" type="ORF">AC631_05903</name>
</gene>
<evidence type="ECO:0000256" key="4">
    <source>
        <dbReference type="ARBA" id="ARBA00023136"/>
    </source>
</evidence>
<name>A0A0V1PQ87_9ASCO</name>
<dbReference type="EMBL" id="LMYN01000331">
    <property type="protein sequence ID" value="KRZ98337.1"/>
    <property type="molecule type" value="Genomic_DNA"/>
</dbReference>
<keyword evidence="3 5" id="KW-1133">Transmembrane helix</keyword>
<dbReference type="RefSeq" id="XP_015464440.1">
    <property type="nucleotide sequence ID" value="XM_015614732.1"/>
</dbReference>
<dbReference type="FunFam" id="1.20.1250.20:FF:000011">
    <property type="entry name" value="MFS multidrug transporter, putative"/>
    <property type="match status" value="1"/>
</dbReference>
<dbReference type="Proteomes" id="UP000054251">
    <property type="component" value="Unassembled WGS sequence"/>
</dbReference>
<feature type="transmembrane region" description="Helical" evidence="5">
    <location>
        <begin position="127"/>
        <end position="150"/>
    </location>
</feature>
<evidence type="ECO:0000259" key="6">
    <source>
        <dbReference type="PROSITE" id="PS50850"/>
    </source>
</evidence>
<evidence type="ECO:0000313" key="7">
    <source>
        <dbReference type="EMBL" id="KRZ98337.1"/>
    </source>
</evidence>
<feature type="transmembrane region" description="Helical" evidence="5">
    <location>
        <begin position="162"/>
        <end position="179"/>
    </location>
</feature>
<evidence type="ECO:0000256" key="1">
    <source>
        <dbReference type="ARBA" id="ARBA00004141"/>
    </source>
</evidence>
<dbReference type="PROSITE" id="PS50850">
    <property type="entry name" value="MFS"/>
    <property type="match status" value="1"/>
</dbReference>
<dbReference type="GO" id="GO:1990961">
    <property type="term" value="P:xenobiotic detoxification by transmembrane export across the plasma membrane"/>
    <property type="evidence" value="ECO:0007669"/>
    <property type="project" value="TreeGrafter"/>
</dbReference>
<dbReference type="NCBIfam" id="TIGR00880">
    <property type="entry name" value="2_A_01_02"/>
    <property type="match status" value="1"/>
</dbReference>
<feature type="domain" description="Major facilitator superfamily (MFS) profile" evidence="6">
    <location>
        <begin position="94"/>
        <end position="542"/>
    </location>
</feature>
<proteinExistence type="predicted"/>
<feature type="transmembrane region" description="Helical" evidence="5">
    <location>
        <begin position="434"/>
        <end position="461"/>
    </location>
</feature>
<evidence type="ECO:0000313" key="8">
    <source>
        <dbReference type="Proteomes" id="UP000054251"/>
    </source>
</evidence>
<evidence type="ECO:0000256" key="2">
    <source>
        <dbReference type="ARBA" id="ARBA00022692"/>
    </source>
</evidence>
<feature type="transmembrane region" description="Helical" evidence="5">
    <location>
        <begin position="507"/>
        <end position="528"/>
    </location>
</feature>
<comment type="subcellular location">
    <subcellularLocation>
        <location evidence="1">Membrane</location>
        <topology evidence="1">Multi-pass membrane protein</topology>
    </subcellularLocation>
</comment>
<keyword evidence="2 5" id="KW-0812">Transmembrane</keyword>
<protein>
    <recommendedName>
        <fullName evidence="6">Major facilitator superfamily (MFS) profile domain-containing protein</fullName>
    </recommendedName>
</protein>
<dbReference type="InterPro" id="IPR011701">
    <property type="entry name" value="MFS"/>
</dbReference>
<keyword evidence="4 5" id="KW-0472">Membrane</keyword>
<dbReference type="InterPro" id="IPR036259">
    <property type="entry name" value="MFS_trans_sf"/>
</dbReference>
<reference evidence="7 8" key="1">
    <citation type="submission" date="2015-11" db="EMBL/GenBank/DDBJ databases">
        <title>The genome of Debaryomyces fabryi.</title>
        <authorList>
            <person name="Tafer H."/>
            <person name="Lopandic K."/>
        </authorList>
    </citation>
    <scope>NUCLEOTIDE SEQUENCE [LARGE SCALE GENOMIC DNA]</scope>
    <source>
        <strain evidence="7 8">CBS 789</strain>
    </source>
</reference>
<dbReference type="PANTHER" id="PTHR23502:SF23">
    <property type="entry name" value="FLUCONAZOLE RESISTANCE PROTEIN 1"/>
    <property type="match status" value="1"/>
</dbReference>
<dbReference type="Gene3D" id="1.20.1250.20">
    <property type="entry name" value="MFS general substrate transporter like domains"/>
    <property type="match status" value="1"/>
</dbReference>
<accession>A0A0V1PQ87</accession>
<dbReference type="CDD" id="cd17323">
    <property type="entry name" value="MFS_Tpo1_MDR_like"/>
    <property type="match status" value="1"/>
</dbReference>
<evidence type="ECO:0000256" key="5">
    <source>
        <dbReference type="SAM" id="Phobius"/>
    </source>
</evidence>
<sequence>MHYRFIRDSFVGRTIYHLSKHKYLKHHEEEPDFIAPSKYYGEGKEINSNSSLSDDKEVLNGSDETIKSPDQIIVDWDGPDDPENPYNWPLYQKIFFMFEIAFLTTSVYMASAIYTPGVEEIMEQFQISQVVATLPLSLFVIGYGIGPMVFSPMSENAIFGRTSLYIVTLFIFFILQIPTALVDNIAGLCILRFISGFFASPCLATGGASVGDVISLPYIPVGIATWAISAVCGPSLGPLVGSVLTVKGDWRWTFWFMCIISGCSLLVLSCFLPETYSKTLLYRKAERLRAITGNENITSEGEIENKKMTKRELAIDTLWRPIEISIIEPVVLLINIYIALVYSIMYLWFEAFPIVFVGVHGFTLVEMGVTYVSIMVGVIIGAFIYVPIIYKKFTKVMLAGDNITPEVFLPSAIFGSCMMPIGVFIFGWTSSPDIHWIGPIIGAAIFAVGAFIIFQTLFNYLSMSFWKYMASVFAGNCLFRSVIAGCFPLFAHPLFSNLATEKYPVGWGSSVLGFICVGMIAIPVLFYINGPKLRARSRYAGN</sequence>
<feature type="transmembrane region" description="Helical" evidence="5">
    <location>
        <begin position="407"/>
        <end position="428"/>
    </location>
</feature>
<feature type="transmembrane region" description="Helical" evidence="5">
    <location>
        <begin position="252"/>
        <end position="273"/>
    </location>
</feature>
<dbReference type="GO" id="GO:0005886">
    <property type="term" value="C:plasma membrane"/>
    <property type="evidence" value="ECO:0007669"/>
    <property type="project" value="TreeGrafter"/>
</dbReference>
<feature type="transmembrane region" description="Helical" evidence="5">
    <location>
        <begin position="216"/>
        <end position="240"/>
    </location>
</feature>
<dbReference type="InterPro" id="IPR001958">
    <property type="entry name" value="Tet-R_TetA/multi-R_MdtG-like"/>
</dbReference>
<feature type="transmembrane region" description="Helical" evidence="5">
    <location>
        <begin position="94"/>
        <end position="115"/>
    </location>
</feature>
<dbReference type="Pfam" id="PF07690">
    <property type="entry name" value="MFS_1"/>
    <property type="match status" value="1"/>
</dbReference>
<dbReference type="GO" id="GO:0015244">
    <property type="term" value="F:fluconazole transmembrane transporter activity"/>
    <property type="evidence" value="ECO:0007669"/>
    <property type="project" value="TreeGrafter"/>
</dbReference>
<feature type="transmembrane region" description="Helical" evidence="5">
    <location>
        <begin position="330"/>
        <end position="349"/>
    </location>
</feature>
<feature type="transmembrane region" description="Helical" evidence="5">
    <location>
        <begin position="473"/>
        <end position="495"/>
    </location>
</feature>
<dbReference type="GO" id="GO:0042910">
    <property type="term" value="F:xenobiotic transmembrane transporter activity"/>
    <property type="evidence" value="ECO:0007669"/>
    <property type="project" value="InterPro"/>
</dbReference>